<accession>A0ABU8P399</accession>
<dbReference type="Pfam" id="PF13470">
    <property type="entry name" value="PIN_3"/>
    <property type="match status" value="1"/>
</dbReference>
<evidence type="ECO:0000256" key="2">
    <source>
        <dbReference type="ARBA" id="ARBA00022722"/>
    </source>
</evidence>
<evidence type="ECO:0000259" key="6">
    <source>
        <dbReference type="Pfam" id="PF13470"/>
    </source>
</evidence>
<gene>
    <name evidence="7" type="ORF">V5S96_10825</name>
</gene>
<name>A0ABU8P399_9CORY</name>
<dbReference type="EMBL" id="JBAHVJ010000012">
    <property type="protein sequence ID" value="MEJ4100844.1"/>
    <property type="molecule type" value="Genomic_DNA"/>
</dbReference>
<dbReference type="SUPFAM" id="SSF88723">
    <property type="entry name" value="PIN domain-like"/>
    <property type="match status" value="1"/>
</dbReference>
<dbReference type="InterPro" id="IPR029060">
    <property type="entry name" value="PIN-like_dom_sf"/>
</dbReference>
<keyword evidence="3" id="KW-0479">Metal-binding</keyword>
<evidence type="ECO:0000313" key="7">
    <source>
        <dbReference type="EMBL" id="MEJ4100844.1"/>
    </source>
</evidence>
<sequence>MTSLHAGSVLADSNIWVSATLHSWFALIASETTGSWSFYWTEDIMAEAVKGRRRRFPKSSSKQMEDLRDRLLTIFGENKITGFPYDTSVSYPDAFDAHVHSAAVHAGIGIVVTENIKDFEALYENSDDRPYDLLRADEWLMLAAKSAPMEIDAVIRQQYSYQARIKDTFNLPAQLHQAHCPQFADYVRSRLQTLF</sequence>
<proteinExistence type="predicted"/>
<evidence type="ECO:0000256" key="3">
    <source>
        <dbReference type="ARBA" id="ARBA00022723"/>
    </source>
</evidence>
<keyword evidence="8" id="KW-1185">Reference proteome</keyword>
<comment type="caution">
    <text evidence="7">The sequence shown here is derived from an EMBL/GenBank/DDBJ whole genome shotgun (WGS) entry which is preliminary data.</text>
</comment>
<keyword evidence="1" id="KW-1277">Toxin-antitoxin system</keyword>
<dbReference type="InterPro" id="IPR002716">
    <property type="entry name" value="PIN_dom"/>
</dbReference>
<feature type="domain" description="PIN" evidence="6">
    <location>
        <begin position="9"/>
        <end position="117"/>
    </location>
</feature>
<evidence type="ECO:0000256" key="5">
    <source>
        <dbReference type="ARBA" id="ARBA00022842"/>
    </source>
</evidence>
<protein>
    <submittedName>
        <fullName evidence="7">PIN domain-containing protein</fullName>
    </submittedName>
</protein>
<organism evidence="7 8">
    <name type="scientific">Corynebacterium mastitidis</name>
    <dbReference type="NCBI Taxonomy" id="161890"/>
    <lineage>
        <taxon>Bacteria</taxon>
        <taxon>Bacillati</taxon>
        <taxon>Actinomycetota</taxon>
        <taxon>Actinomycetes</taxon>
        <taxon>Mycobacteriales</taxon>
        <taxon>Corynebacteriaceae</taxon>
        <taxon>Corynebacterium</taxon>
    </lineage>
</organism>
<dbReference type="Proteomes" id="UP001359781">
    <property type="component" value="Unassembled WGS sequence"/>
</dbReference>
<keyword evidence="2" id="KW-0540">Nuclease</keyword>
<evidence type="ECO:0000256" key="4">
    <source>
        <dbReference type="ARBA" id="ARBA00022801"/>
    </source>
</evidence>
<evidence type="ECO:0000313" key="8">
    <source>
        <dbReference type="Proteomes" id="UP001359781"/>
    </source>
</evidence>
<evidence type="ECO:0000256" key="1">
    <source>
        <dbReference type="ARBA" id="ARBA00022649"/>
    </source>
</evidence>
<keyword evidence="5" id="KW-0460">Magnesium</keyword>
<reference evidence="7 8" key="1">
    <citation type="submission" date="2024-02" db="EMBL/GenBank/DDBJ databases">
        <title>Whole genome sequencing and characterization of Corynebacterium isolated from the ocular surface of dry eye disease sufferers.</title>
        <authorList>
            <person name="Naqvi M."/>
        </authorList>
    </citation>
    <scope>NUCLEOTIDE SEQUENCE [LARGE SCALE GENOMIC DNA]</scope>
    <source>
        <strain evidence="7 8">PCRF</strain>
    </source>
</reference>
<dbReference type="RefSeq" id="WP_337890949.1">
    <property type="nucleotide sequence ID" value="NZ_JBAHVI010000011.1"/>
</dbReference>
<keyword evidence="4" id="KW-0378">Hydrolase</keyword>